<dbReference type="AlphaFoldDB" id="A0AAV4S6B1"/>
<organism evidence="1 2">
    <name type="scientific">Caerostris extrusa</name>
    <name type="common">Bark spider</name>
    <name type="synonym">Caerostris bankana</name>
    <dbReference type="NCBI Taxonomy" id="172846"/>
    <lineage>
        <taxon>Eukaryota</taxon>
        <taxon>Metazoa</taxon>
        <taxon>Ecdysozoa</taxon>
        <taxon>Arthropoda</taxon>
        <taxon>Chelicerata</taxon>
        <taxon>Arachnida</taxon>
        <taxon>Araneae</taxon>
        <taxon>Araneomorphae</taxon>
        <taxon>Entelegynae</taxon>
        <taxon>Araneoidea</taxon>
        <taxon>Araneidae</taxon>
        <taxon>Caerostris</taxon>
    </lineage>
</organism>
<evidence type="ECO:0000313" key="2">
    <source>
        <dbReference type="Proteomes" id="UP001054945"/>
    </source>
</evidence>
<protein>
    <submittedName>
        <fullName evidence="1">Acid-sensing ion channel 4</fullName>
    </submittedName>
</protein>
<evidence type="ECO:0000313" key="1">
    <source>
        <dbReference type="EMBL" id="GIY29539.1"/>
    </source>
</evidence>
<name>A0AAV4S6B1_CAEEX</name>
<gene>
    <name evidence="1" type="primary">asic4_9</name>
    <name evidence="1" type="ORF">CEXT_310261</name>
</gene>
<proteinExistence type="predicted"/>
<reference evidence="1 2" key="1">
    <citation type="submission" date="2021-06" db="EMBL/GenBank/DDBJ databases">
        <title>Caerostris extrusa draft genome.</title>
        <authorList>
            <person name="Kono N."/>
            <person name="Arakawa K."/>
        </authorList>
    </citation>
    <scope>NUCLEOTIDE SEQUENCE [LARGE SCALE GENOMIC DNA]</scope>
</reference>
<comment type="caution">
    <text evidence="1">The sequence shown here is derived from an EMBL/GenBank/DDBJ whole genome shotgun (WGS) entry which is preliminary data.</text>
</comment>
<dbReference type="EMBL" id="BPLR01009087">
    <property type="protein sequence ID" value="GIY29539.1"/>
    <property type="molecule type" value="Genomic_DNA"/>
</dbReference>
<dbReference type="Proteomes" id="UP001054945">
    <property type="component" value="Unassembled WGS sequence"/>
</dbReference>
<accession>A0AAV4S6B1</accession>
<keyword evidence="2" id="KW-1185">Reference proteome</keyword>
<sequence>MSYNIRKSGISSECHNTWTGIRFTSHVEYPKRRISESVISEYGARLLVHPAGTYPTLQRGGVVLQPGTKDLCQCSHGGRDLPFIGKRGHWNKKKRKIDRLPWPYGECTYEFEHSPLASHLRKTGQYELMKHRIYTYERYSIRLDGLSFRMAQQPTPVLYIFKEMATAEKFGPMAAEANYSGQGDGPNPVDLKYIK</sequence>